<evidence type="ECO:0000313" key="1">
    <source>
        <dbReference type="EMBL" id="ASP46427.1"/>
    </source>
</evidence>
<dbReference type="InterPro" id="IPR007459">
    <property type="entry name" value="DNA_pol3_chi"/>
</dbReference>
<dbReference type="OrthoDB" id="5297568at2"/>
<gene>
    <name evidence="1" type="ORF">B5D82_00740</name>
</gene>
<reference evidence="1 2" key="1">
    <citation type="submission" date="2017-08" db="EMBL/GenBank/DDBJ databases">
        <title>Complete genome of Colwellia sp. NB097-1, a psychrophile bacterium ioslated from Bering Sea.</title>
        <authorList>
            <person name="Chen X."/>
        </authorList>
    </citation>
    <scope>NUCLEOTIDE SEQUENCE [LARGE SCALE GENOMIC DNA]</scope>
    <source>
        <strain evidence="1 2">NB097-1</strain>
    </source>
</reference>
<dbReference type="PANTHER" id="PTHR38767:SF1">
    <property type="entry name" value="DNA POLYMERASE III SUBUNIT CHI"/>
    <property type="match status" value="1"/>
</dbReference>
<accession>A0A222G3A8</accession>
<dbReference type="AlphaFoldDB" id="A0A222G3A8"/>
<keyword evidence="2" id="KW-1185">Reference proteome</keyword>
<organism evidence="1 2">
    <name type="scientific">Cognaticolwellia beringensis</name>
    <dbReference type="NCBI Taxonomy" id="1967665"/>
    <lineage>
        <taxon>Bacteria</taxon>
        <taxon>Pseudomonadati</taxon>
        <taxon>Pseudomonadota</taxon>
        <taxon>Gammaproteobacteria</taxon>
        <taxon>Alteromonadales</taxon>
        <taxon>Colwelliaceae</taxon>
        <taxon>Cognaticolwellia</taxon>
    </lineage>
</organism>
<dbReference type="EMBL" id="CP020465">
    <property type="protein sequence ID" value="ASP46427.1"/>
    <property type="molecule type" value="Genomic_DNA"/>
</dbReference>
<dbReference type="Proteomes" id="UP000202259">
    <property type="component" value="Chromosome"/>
</dbReference>
<sequence>MLTQAMFYSIEEQSTVTGVTEAQLHLHYACLQAAHFYRQNQRVFIYTQDQQSAHDIDEMLWAFDPDSFVPHNLIGEGPKQGAAVEISWQAPKNRRAVLINLTSEVPNFANQFSHLIDFVPADETLKEQARNRFRTCRQWGFNVAHQVASAPQTIDTTS</sequence>
<dbReference type="PANTHER" id="PTHR38767">
    <property type="entry name" value="DNA POLYMERASE III SUBUNIT CHI"/>
    <property type="match status" value="1"/>
</dbReference>
<dbReference type="InterPro" id="IPR036768">
    <property type="entry name" value="PolIII_chi_sf"/>
</dbReference>
<dbReference type="Pfam" id="PF04364">
    <property type="entry name" value="DNA_pol3_chi"/>
    <property type="match status" value="1"/>
</dbReference>
<dbReference type="RefSeq" id="WP_081148424.1">
    <property type="nucleotide sequence ID" value="NZ_CP020465.1"/>
</dbReference>
<dbReference type="GO" id="GO:0003677">
    <property type="term" value="F:DNA binding"/>
    <property type="evidence" value="ECO:0007669"/>
    <property type="project" value="InterPro"/>
</dbReference>
<dbReference type="KEGG" id="cber:B5D82_00740"/>
<dbReference type="GO" id="GO:0006260">
    <property type="term" value="P:DNA replication"/>
    <property type="evidence" value="ECO:0007669"/>
    <property type="project" value="InterPro"/>
</dbReference>
<dbReference type="GO" id="GO:0003887">
    <property type="term" value="F:DNA-directed DNA polymerase activity"/>
    <property type="evidence" value="ECO:0007669"/>
    <property type="project" value="InterPro"/>
</dbReference>
<evidence type="ECO:0000313" key="2">
    <source>
        <dbReference type="Proteomes" id="UP000202259"/>
    </source>
</evidence>
<dbReference type="Gene3D" id="3.40.50.10110">
    <property type="entry name" value="DNA polymerase III subunit chi"/>
    <property type="match status" value="1"/>
</dbReference>
<proteinExistence type="predicted"/>
<name>A0A222G3A8_9GAMM</name>
<protein>
    <submittedName>
        <fullName evidence="1">DNA polymerase III subunit chi</fullName>
    </submittedName>
</protein>
<dbReference type="GO" id="GO:0032298">
    <property type="term" value="P:positive regulation of DNA-templated DNA replication initiation"/>
    <property type="evidence" value="ECO:0007669"/>
    <property type="project" value="TreeGrafter"/>
</dbReference>
<dbReference type="SUPFAM" id="SSF102400">
    <property type="entry name" value="DNA polymerase III chi subunit"/>
    <property type="match status" value="1"/>
</dbReference>